<dbReference type="OMA" id="HWRNANG"/>
<name>A0A7M7GJ48_STRPU</name>
<keyword evidence="2" id="KW-1185">Reference proteome</keyword>
<dbReference type="Proteomes" id="UP000007110">
    <property type="component" value="Unassembled WGS sequence"/>
</dbReference>
<dbReference type="Gene3D" id="1.10.533.10">
    <property type="entry name" value="Death Domain, Fas"/>
    <property type="match status" value="1"/>
</dbReference>
<dbReference type="SUPFAM" id="SSF47986">
    <property type="entry name" value="DEATH domain"/>
    <property type="match status" value="1"/>
</dbReference>
<protein>
    <recommendedName>
        <fullName evidence="3">Death domain-containing protein</fullName>
    </recommendedName>
</protein>
<dbReference type="KEGG" id="spu:100891409"/>
<dbReference type="OrthoDB" id="10427869at2759"/>
<sequence length="228" mass="25319">MAAGGRGKSAFLSDDVKIYELSETIDAPRNYKKIGMDLLDSDADVSSIIGQTSVDYENVVFNCLIHWRNANGVGDGQCRELVMILKECGLTDAASWLQEEQGETSKCLSKDGVLLEVSSMIDGPEYYSKLGLILVGDKTTLSNMIGGSRTPNYKEALFKCFIQWRNREGSSLESSRKLRKILHKRKLSTTVTLLEKLEPGLICKRDEDSRRMDTCREPEAGLHMGGAK</sequence>
<dbReference type="EnsemblMetazoa" id="XM_003730127">
    <property type="protein sequence ID" value="XP_003730175"/>
    <property type="gene ID" value="LOC100891409"/>
</dbReference>
<dbReference type="AlphaFoldDB" id="A0A7M7GJ48"/>
<dbReference type="InterPro" id="IPR011029">
    <property type="entry name" value="DEATH-like_dom_sf"/>
</dbReference>
<dbReference type="GeneID" id="100891409"/>
<dbReference type="RefSeq" id="XP_003730175.1">
    <property type="nucleotide sequence ID" value="XM_003730127.3"/>
</dbReference>
<proteinExistence type="predicted"/>
<dbReference type="InParanoid" id="A0A7M7GJ48"/>
<reference evidence="2" key="1">
    <citation type="submission" date="2015-02" db="EMBL/GenBank/DDBJ databases">
        <title>Genome sequencing for Strongylocentrotus purpuratus.</title>
        <authorList>
            <person name="Murali S."/>
            <person name="Liu Y."/>
            <person name="Vee V."/>
            <person name="English A."/>
            <person name="Wang M."/>
            <person name="Skinner E."/>
            <person name="Han Y."/>
            <person name="Muzny D.M."/>
            <person name="Worley K.C."/>
            <person name="Gibbs R.A."/>
        </authorList>
    </citation>
    <scope>NUCLEOTIDE SEQUENCE</scope>
</reference>
<organism evidence="1 2">
    <name type="scientific">Strongylocentrotus purpuratus</name>
    <name type="common">Purple sea urchin</name>
    <dbReference type="NCBI Taxonomy" id="7668"/>
    <lineage>
        <taxon>Eukaryota</taxon>
        <taxon>Metazoa</taxon>
        <taxon>Echinodermata</taxon>
        <taxon>Eleutherozoa</taxon>
        <taxon>Echinozoa</taxon>
        <taxon>Echinoidea</taxon>
        <taxon>Euechinoidea</taxon>
        <taxon>Echinacea</taxon>
        <taxon>Camarodonta</taxon>
        <taxon>Echinidea</taxon>
        <taxon>Strongylocentrotidae</taxon>
        <taxon>Strongylocentrotus</taxon>
    </lineage>
</organism>
<evidence type="ECO:0000313" key="1">
    <source>
        <dbReference type="EnsemblMetazoa" id="XP_003730175"/>
    </source>
</evidence>
<evidence type="ECO:0008006" key="3">
    <source>
        <dbReference type="Google" id="ProtNLM"/>
    </source>
</evidence>
<reference evidence="1" key="2">
    <citation type="submission" date="2021-01" db="UniProtKB">
        <authorList>
            <consortium name="EnsemblMetazoa"/>
        </authorList>
    </citation>
    <scope>IDENTIFICATION</scope>
</reference>
<accession>A0A7M7GJ48</accession>
<evidence type="ECO:0000313" key="2">
    <source>
        <dbReference type="Proteomes" id="UP000007110"/>
    </source>
</evidence>